<evidence type="ECO:0000313" key="7">
    <source>
        <dbReference type="Proteomes" id="UP001055219"/>
    </source>
</evidence>
<reference evidence="6" key="1">
    <citation type="journal article" date="2021" name="J Fungi (Basel)">
        <title>Genomic and Metabolomic Analyses of the Marine Fungus Emericellopsis cladophorae: Insights into Saltwater Adaptability Mechanisms and Its Biosynthetic Potential.</title>
        <authorList>
            <person name="Goncalves M.F.M."/>
            <person name="Hilario S."/>
            <person name="Van de Peer Y."/>
            <person name="Esteves A.C."/>
            <person name="Alves A."/>
        </authorList>
    </citation>
    <scope>NUCLEOTIDE SEQUENCE</scope>
    <source>
        <strain evidence="6">MUM 19.33</strain>
    </source>
</reference>
<proteinExistence type="inferred from homology"/>
<dbReference type="InterPro" id="IPR002068">
    <property type="entry name" value="A-crystallin/Hsp20_dom"/>
</dbReference>
<keyword evidence="1" id="KW-0346">Stress response</keyword>
<dbReference type="EMBL" id="JAGIXG020000025">
    <property type="protein sequence ID" value="KAI6781071.1"/>
    <property type="molecule type" value="Genomic_DNA"/>
</dbReference>
<dbReference type="OrthoDB" id="5511210at2759"/>
<feature type="region of interest" description="Disordered" evidence="4">
    <location>
        <begin position="1"/>
        <end position="31"/>
    </location>
</feature>
<feature type="compositionally biased region" description="Basic residues" evidence="4">
    <location>
        <begin position="87"/>
        <end position="104"/>
    </location>
</feature>
<comment type="similarity">
    <text evidence="2 3">Belongs to the small heat shock protein (HSP20) family.</text>
</comment>
<dbReference type="Gene3D" id="2.60.40.790">
    <property type="match status" value="1"/>
</dbReference>
<evidence type="ECO:0000256" key="1">
    <source>
        <dbReference type="ARBA" id="ARBA00023016"/>
    </source>
</evidence>
<dbReference type="GeneID" id="75829741"/>
<dbReference type="AlphaFoldDB" id="A0A9Q0BDQ6"/>
<name>A0A9Q0BDQ6_9HYPO</name>
<evidence type="ECO:0000256" key="4">
    <source>
        <dbReference type="SAM" id="MobiDB-lite"/>
    </source>
</evidence>
<evidence type="ECO:0000256" key="3">
    <source>
        <dbReference type="RuleBase" id="RU003616"/>
    </source>
</evidence>
<dbReference type="InterPro" id="IPR008978">
    <property type="entry name" value="HSP20-like_chaperone"/>
</dbReference>
<feature type="region of interest" description="Disordered" evidence="4">
    <location>
        <begin position="52"/>
        <end position="159"/>
    </location>
</feature>
<feature type="domain" description="SHSP" evidence="5">
    <location>
        <begin position="201"/>
        <end position="317"/>
    </location>
</feature>
<sequence>MSSQANNNNNNNANNSTRAPRPEDFFASFFPGLNPPTGSGVDHLGNDFFTHLAGAFQPPPPPPHAGPWAGAAFSGDFDDWNPWLHHGPPRHTHRGGGPHRHRHGQGQGPGPRGHHARDEQQQQPRDPASAGEDVPDPAEVTPDEDSSSSSPGGARQCPRREQQFNPLANAAQRMSEVLKNHLQNYNNASSATNNGPRTTDNDVDCFTPPMDLFDAVTTYTLHTPLPGAKKEDVGISFDPETAKLSISGVIHRPGDEEFQKTLVGKGERTVGMFKREVELKDEVDAAGITAKMEDGILIVTVPKVEKGWTEIHKIEIE</sequence>
<feature type="compositionally biased region" description="Low complexity" evidence="4">
    <location>
        <begin position="1"/>
        <end position="15"/>
    </location>
</feature>
<reference evidence="6" key="2">
    <citation type="submission" date="2022-07" db="EMBL/GenBank/DDBJ databases">
        <authorList>
            <person name="Goncalves M.F.M."/>
            <person name="Hilario S."/>
            <person name="Van De Peer Y."/>
            <person name="Esteves A.C."/>
            <person name="Alves A."/>
        </authorList>
    </citation>
    <scope>NUCLEOTIDE SEQUENCE</scope>
    <source>
        <strain evidence="6">MUM 19.33</strain>
    </source>
</reference>
<organism evidence="6 7">
    <name type="scientific">Emericellopsis cladophorae</name>
    <dbReference type="NCBI Taxonomy" id="2686198"/>
    <lineage>
        <taxon>Eukaryota</taxon>
        <taxon>Fungi</taxon>
        <taxon>Dikarya</taxon>
        <taxon>Ascomycota</taxon>
        <taxon>Pezizomycotina</taxon>
        <taxon>Sordariomycetes</taxon>
        <taxon>Hypocreomycetidae</taxon>
        <taxon>Hypocreales</taxon>
        <taxon>Bionectriaceae</taxon>
        <taxon>Emericellopsis</taxon>
    </lineage>
</organism>
<dbReference type="InterPro" id="IPR031107">
    <property type="entry name" value="Small_HSP"/>
</dbReference>
<evidence type="ECO:0000256" key="2">
    <source>
        <dbReference type="PROSITE-ProRule" id="PRU00285"/>
    </source>
</evidence>
<comment type="caution">
    <text evidence="6">The sequence shown here is derived from an EMBL/GenBank/DDBJ whole genome shotgun (WGS) entry which is preliminary data.</text>
</comment>
<dbReference type="Pfam" id="PF00011">
    <property type="entry name" value="HSP20"/>
    <property type="match status" value="1"/>
</dbReference>
<evidence type="ECO:0000313" key="6">
    <source>
        <dbReference type="EMBL" id="KAI6781071.1"/>
    </source>
</evidence>
<evidence type="ECO:0000259" key="5">
    <source>
        <dbReference type="PROSITE" id="PS01031"/>
    </source>
</evidence>
<accession>A0A9Q0BDQ6</accession>
<dbReference type="PROSITE" id="PS01031">
    <property type="entry name" value="SHSP"/>
    <property type="match status" value="1"/>
</dbReference>
<dbReference type="CDD" id="cd06464">
    <property type="entry name" value="ACD_sHsps-like"/>
    <property type="match status" value="1"/>
</dbReference>
<keyword evidence="7" id="KW-1185">Reference proteome</keyword>
<dbReference type="SUPFAM" id="SSF49764">
    <property type="entry name" value="HSP20-like chaperones"/>
    <property type="match status" value="1"/>
</dbReference>
<gene>
    <name evidence="6" type="ORF">J7T54_003238</name>
</gene>
<dbReference type="Proteomes" id="UP001055219">
    <property type="component" value="Unassembled WGS sequence"/>
</dbReference>
<feature type="compositionally biased region" description="Acidic residues" evidence="4">
    <location>
        <begin position="133"/>
        <end position="146"/>
    </location>
</feature>
<dbReference type="PANTHER" id="PTHR11527">
    <property type="entry name" value="HEAT-SHOCK PROTEIN 20 FAMILY MEMBER"/>
    <property type="match status" value="1"/>
</dbReference>
<dbReference type="RefSeq" id="XP_051361927.1">
    <property type="nucleotide sequence ID" value="XM_051506797.1"/>
</dbReference>
<protein>
    <recommendedName>
        <fullName evidence="5">SHSP domain-containing protein</fullName>
    </recommendedName>
</protein>